<gene>
    <name evidence="2" type="ORF">RFI_34137</name>
</gene>
<organism evidence="2 3">
    <name type="scientific">Reticulomyxa filosa</name>
    <dbReference type="NCBI Taxonomy" id="46433"/>
    <lineage>
        <taxon>Eukaryota</taxon>
        <taxon>Sar</taxon>
        <taxon>Rhizaria</taxon>
        <taxon>Retaria</taxon>
        <taxon>Foraminifera</taxon>
        <taxon>Monothalamids</taxon>
        <taxon>Reticulomyxidae</taxon>
        <taxon>Reticulomyxa</taxon>
    </lineage>
</organism>
<comment type="caution">
    <text evidence="2">The sequence shown here is derived from an EMBL/GenBank/DDBJ whole genome shotgun (WGS) entry which is preliminary data.</text>
</comment>
<evidence type="ECO:0000256" key="1">
    <source>
        <dbReference type="SAM" id="MobiDB-lite"/>
    </source>
</evidence>
<evidence type="ECO:0000313" key="3">
    <source>
        <dbReference type="Proteomes" id="UP000023152"/>
    </source>
</evidence>
<dbReference type="AlphaFoldDB" id="X6LMV7"/>
<name>X6LMV7_RETFI</name>
<dbReference type="EMBL" id="ASPP01033779">
    <property type="protein sequence ID" value="ETO03273.1"/>
    <property type="molecule type" value="Genomic_DNA"/>
</dbReference>
<feature type="region of interest" description="Disordered" evidence="1">
    <location>
        <begin position="123"/>
        <end position="150"/>
    </location>
</feature>
<dbReference type="InterPro" id="IPR013083">
    <property type="entry name" value="Znf_RING/FYVE/PHD"/>
</dbReference>
<feature type="non-terminal residue" evidence="2">
    <location>
        <position position="150"/>
    </location>
</feature>
<dbReference type="Proteomes" id="UP000023152">
    <property type="component" value="Unassembled WGS sequence"/>
</dbReference>
<evidence type="ECO:0000313" key="2">
    <source>
        <dbReference type="EMBL" id="ETO03273.1"/>
    </source>
</evidence>
<sequence>MEEEKSKENTKMDLKSIPQQQSCFDKKWILQLNQQEDIHDVICLICKQVANNPIEINCTQHEKMDESLIVGENCLNQFLSQNPNSCPVEHHNNFLYFQSRMARRYISELDVICPRQFQQEQQLQMSTQQGHEEGETPGFASCNFKGKLKQ</sequence>
<protein>
    <submittedName>
        <fullName evidence="2">Uncharacterized protein</fullName>
    </submittedName>
</protein>
<reference evidence="2 3" key="1">
    <citation type="journal article" date="2013" name="Curr. Biol.">
        <title>The Genome of the Foraminiferan Reticulomyxa filosa.</title>
        <authorList>
            <person name="Glockner G."/>
            <person name="Hulsmann N."/>
            <person name="Schleicher M."/>
            <person name="Noegel A.A."/>
            <person name="Eichinger L."/>
            <person name="Gallinger C."/>
            <person name="Pawlowski J."/>
            <person name="Sierra R."/>
            <person name="Euteneuer U."/>
            <person name="Pillet L."/>
            <person name="Moustafa A."/>
            <person name="Platzer M."/>
            <person name="Groth M."/>
            <person name="Szafranski K."/>
            <person name="Schliwa M."/>
        </authorList>
    </citation>
    <scope>NUCLEOTIDE SEQUENCE [LARGE SCALE GENOMIC DNA]</scope>
</reference>
<proteinExistence type="predicted"/>
<dbReference type="Gene3D" id="3.30.40.10">
    <property type="entry name" value="Zinc/RING finger domain, C3HC4 (zinc finger)"/>
    <property type="match status" value="1"/>
</dbReference>
<keyword evidence="3" id="KW-1185">Reference proteome</keyword>
<accession>X6LMV7</accession>